<evidence type="ECO:0000313" key="1">
    <source>
        <dbReference type="EMBL" id="ACT60175.1"/>
    </source>
</evidence>
<dbReference type="STRING" id="582402.Hbal_2500"/>
<dbReference type="AlphaFoldDB" id="C6XNZ5"/>
<evidence type="ECO:0000313" key="2">
    <source>
        <dbReference type="Proteomes" id="UP000002745"/>
    </source>
</evidence>
<dbReference type="EMBL" id="CP001678">
    <property type="protein sequence ID" value="ACT60175.1"/>
    <property type="molecule type" value="Genomic_DNA"/>
</dbReference>
<sequence length="41" mass="4554">MVLCENFNAARVFLCLLSCVDNEVAKVFENFVDLDGRCAGK</sequence>
<dbReference type="HOGENOM" id="CLU_3271167_0_0_5"/>
<accession>C6XNZ5</accession>
<proteinExistence type="predicted"/>
<keyword evidence="2" id="KW-1185">Reference proteome</keyword>
<reference evidence="2" key="1">
    <citation type="journal article" date="2011" name="J. Bacteriol.">
        <title>Genome sequences of eight morphologically diverse alphaproteobacteria.</title>
        <authorList>
            <consortium name="US DOE Joint Genome Institute"/>
            <person name="Brown P.J."/>
            <person name="Kysela D.T."/>
            <person name="Buechlein A."/>
            <person name="Hemmerich C."/>
            <person name="Brun Y.V."/>
        </authorList>
    </citation>
    <scope>NUCLEOTIDE SEQUENCE [LARGE SCALE GENOMIC DNA]</scope>
    <source>
        <strain evidence="2">ATCC 49814 / DSM 5838 / IFAM 1418</strain>
    </source>
</reference>
<protein>
    <submittedName>
        <fullName evidence="1">Uncharacterized protein</fullName>
    </submittedName>
</protein>
<gene>
    <name evidence="1" type="ordered locus">Hbal_2500</name>
</gene>
<name>C6XNZ5_HIRBI</name>
<organism evidence="1 2">
    <name type="scientific">Hirschia baltica (strain ATCC 49814 / DSM 5838 / IFAM 1418)</name>
    <dbReference type="NCBI Taxonomy" id="582402"/>
    <lineage>
        <taxon>Bacteria</taxon>
        <taxon>Pseudomonadati</taxon>
        <taxon>Pseudomonadota</taxon>
        <taxon>Alphaproteobacteria</taxon>
        <taxon>Hyphomonadales</taxon>
        <taxon>Hyphomonadaceae</taxon>
        <taxon>Hirschia</taxon>
    </lineage>
</organism>
<dbReference type="Proteomes" id="UP000002745">
    <property type="component" value="Chromosome"/>
</dbReference>
<dbReference type="KEGG" id="hba:Hbal_2500"/>